<name>A0A0C9SYH5_PAXIN</name>
<dbReference type="EMBL" id="KN819339">
    <property type="protein sequence ID" value="KIJ15044.1"/>
    <property type="molecule type" value="Genomic_DNA"/>
</dbReference>
<keyword evidence="3" id="KW-1185">Reference proteome</keyword>
<evidence type="ECO:0000313" key="2">
    <source>
        <dbReference type="EMBL" id="KIJ15044.1"/>
    </source>
</evidence>
<sequence>MQKFEPPVFLVLNTLHLESTAEMSLLSRFAIDQGLPTDADGRRAAMRPSGLEEGEPEGGTNQSNIPGRGSSLSPPATPLRRSRAESLEAEAERVAKCRKQFAARVCKEKGLAEDSLEAFAVMDMAEMAITMHAELLVRKREQEKTDAHQYISSEEFKHYFTKDILKDRLRSCLLSPNLTAYIIDLALNVFAYAKKNLTTFKIPPTTIEDPEMSDHIHMLIKEILTSQCSNIKQKISNSINYKLHVSVLARSLAPAGFYEITTSHWSRFSFLRASMTTFDTIVEECAARASQRKKAKRTHRRHASAASPEAPAEEEEAARDGDSRDGDESRTTGNEDAVDGNGDNRTWATADFWEYVDCLLADLRAAAVKQEQTTEGRQKYLEA</sequence>
<feature type="region of interest" description="Disordered" evidence="1">
    <location>
        <begin position="291"/>
        <end position="345"/>
    </location>
</feature>
<gene>
    <name evidence="2" type="ORF">PAXINDRAFT_12305</name>
</gene>
<reference evidence="2 3" key="1">
    <citation type="submission" date="2014-06" db="EMBL/GenBank/DDBJ databases">
        <authorList>
            <consortium name="DOE Joint Genome Institute"/>
            <person name="Kuo A."/>
            <person name="Kohler A."/>
            <person name="Nagy L.G."/>
            <person name="Floudas D."/>
            <person name="Copeland A."/>
            <person name="Barry K.W."/>
            <person name="Cichocki N."/>
            <person name="Veneault-Fourrey C."/>
            <person name="LaButti K."/>
            <person name="Lindquist E.A."/>
            <person name="Lipzen A."/>
            <person name="Lundell T."/>
            <person name="Morin E."/>
            <person name="Murat C."/>
            <person name="Sun H."/>
            <person name="Tunlid A."/>
            <person name="Henrissat B."/>
            <person name="Grigoriev I.V."/>
            <person name="Hibbett D.S."/>
            <person name="Martin F."/>
            <person name="Nordberg H.P."/>
            <person name="Cantor M.N."/>
            <person name="Hua S.X."/>
        </authorList>
    </citation>
    <scope>NUCLEOTIDE SEQUENCE [LARGE SCALE GENOMIC DNA]</scope>
    <source>
        <strain evidence="2 3">ATCC 200175</strain>
    </source>
</reference>
<dbReference type="HOGENOM" id="CLU_059051_0_0_1"/>
<proteinExistence type="predicted"/>
<dbReference type="AlphaFoldDB" id="A0A0C9SYH5"/>
<accession>A0A0C9SYH5</accession>
<dbReference type="Proteomes" id="UP000053647">
    <property type="component" value="Unassembled WGS sequence"/>
</dbReference>
<protein>
    <submittedName>
        <fullName evidence="2">Uncharacterized protein</fullName>
    </submittedName>
</protein>
<feature type="compositionally biased region" description="Polar residues" evidence="1">
    <location>
        <begin position="60"/>
        <end position="74"/>
    </location>
</feature>
<evidence type="ECO:0000313" key="3">
    <source>
        <dbReference type="Proteomes" id="UP000053647"/>
    </source>
</evidence>
<feature type="compositionally biased region" description="Basic residues" evidence="1">
    <location>
        <begin position="291"/>
        <end position="303"/>
    </location>
</feature>
<evidence type="ECO:0000256" key="1">
    <source>
        <dbReference type="SAM" id="MobiDB-lite"/>
    </source>
</evidence>
<dbReference type="OrthoDB" id="3177248at2759"/>
<feature type="region of interest" description="Disordered" evidence="1">
    <location>
        <begin position="36"/>
        <end position="87"/>
    </location>
</feature>
<feature type="compositionally biased region" description="Basic and acidic residues" evidence="1">
    <location>
        <begin position="318"/>
        <end position="330"/>
    </location>
</feature>
<organism evidence="2 3">
    <name type="scientific">Paxillus involutus ATCC 200175</name>
    <dbReference type="NCBI Taxonomy" id="664439"/>
    <lineage>
        <taxon>Eukaryota</taxon>
        <taxon>Fungi</taxon>
        <taxon>Dikarya</taxon>
        <taxon>Basidiomycota</taxon>
        <taxon>Agaricomycotina</taxon>
        <taxon>Agaricomycetes</taxon>
        <taxon>Agaricomycetidae</taxon>
        <taxon>Boletales</taxon>
        <taxon>Paxilineae</taxon>
        <taxon>Paxillaceae</taxon>
        <taxon>Paxillus</taxon>
    </lineage>
</organism>
<reference evidence="3" key="2">
    <citation type="submission" date="2015-01" db="EMBL/GenBank/DDBJ databases">
        <title>Evolutionary Origins and Diversification of the Mycorrhizal Mutualists.</title>
        <authorList>
            <consortium name="DOE Joint Genome Institute"/>
            <consortium name="Mycorrhizal Genomics Consortium"/>
            <person name="Kohler A."/>
            <person name="Kuo A."/>
            <person name="Nagy L.G."/>
            <person name="Floudas D."/>
            <person name="Copeland A."/>
            <person name="Barry K.W."/>
            <person name="Cichocki N."/>
            <person name="Veneault-Fourrey C."/>
            <person name="LaButti K."/>
            <person name="Lindquist E.A."/>
            <person name="Lipzen A."/>
            <person name="Lundell T."/>
            <person name="Morin E."/>
            <person name="Murat C."/>
            <person name="Riley R."/>
            <person name="Ohm R."/>
            <person name="Sun H."/>
            <person name="Tunlid A."/>
            <person name="Henrissat B."/>
            <person name="Grigoriev I.V."/>
            <person name="Hibbett D.S."/>
            <person name="Martin F."/>
        </authorList>
    </citation>
    <scope>NUCLEOTIDE SEQUENCE [LARGE SCALE GENOMIC DNA]</scope>
    <source>
        <strain evidence="3">ATCC 200175</strain>
    </source>
</reference>